<evidence type="ECO:0000256" key="1">
    <source>
        <dbReference type="ARBA" id="ARBA00010142"/>
    </source>
</evidence>
<sequence length="191" mass="21668">MGDDYKVELVKVILLGDGGVGKSVLTIQFTSNMFVEEYDPTVENCYRKTVNVDGKVCVLDILDTAGREEYQTMIDPYIRQSQCFMIIYSINNKETFACAQKYYARVSRIKENDAFDQCILIGNKTDLADARQVPTSDGQAFAKSKGISFIETSAKKRTNVDEAFYEVVRISRKTAQVQTEEKKKKKACYIL</sequence>
<dbReference type="InterPro" id="IPR001806">
    <property type="entry name" value="Small_GTPase"/>
</dbReference>
<dbReference type="PRINTS" id="PR00449">
    <property type="entry name" value="RASTRNSFRMNG"/>
</dbReference>
<dbReference type="GO" id="GO:0007165">
    <property type="term" value="P:signal transduction"/>
    <property type="evidence" value="ECO:0007669"/>
    <property type="project" value="InterPro"/>
</dbReference>
<dbReference type="AlphaFoldDB" id="A0A0A1TZX9"/>
<keyword evidence="5" id="KW-1185">Reference proteome</keyword>
<dbReference type="PROSITE" id="PS51421">
    <property type="entry name" value="RAS"/>
    <property type="match status" value="1"/>
</dbReference>
<dbReference type="Pfam" id="PF00071">
    <property type="entry name" value="Ras"/>
    <property type="match status" value="1"/>
</dbReference>
<dbReference type="OMA" id="QMNYSAV"/>
<dbReference type="CDD" id="cd00876">
    <property type="entry name" value="Ras"/>
    <property type="match status" value="1"/>
</dbReference>
<dbReference type="Proteomes" id="UP000014680">
    <property type="component" value="Unassembled WGS sequence"/>
</dbReference>
<protein>
    <submittedName>
        <fullName evidence="4">Ras, putative</fullName>
    </submittedName>
</protein>
<dbReference type="SMART" id="SM00173">
    <property type="entry name" value="RAS"/>
    <property type="match status" value="1"/>
</dbReference>
<dbReference type="PANTHER" id="PTHR24070">
    <property type="entry name" value="RAS, DI-RAS, AND RHEB FAMILY MEMBERS OF SMALL GTPASE SUPERFAMILY"/>
    <property type="match status" value="1"/>
</dbReference>
<dbReference type="VEuPathDB" id="AmoebaDB:EIN_281320"/>
<evidence type="ECO:0000313" key="5">
    <source>
        <dbReference type="Proteomes" id="UP000014680"/>
    </source>
</evidence>
<dbReference type="InterPro" id="IPR020849">
    <property type="entry name" value="Small_GTPase_Ras-type"/>
</dbReference>
<comment type="similarity">
    <text evidence="1">Belongs to the small GTPase superfamily. Rho family.</text>
</comment>
<dbReference type="InterPro" id="IPR005225">
    <property type="entry name" value="Small_GTP-bd"/>
</dbReference>
<dbReference type="GO" id="GO:0003924">
    <property type="term" value="F:GTPase activity"/>
    <property type="evidence" value="ECO:0007669"/>
    <property type="project" value="InterPro"/>
</dbReference>
<dbReference type="NCBIfam" id="TIGR00231">
    <property type="entry name" value="small_GTP"/>
    <property type="match status" value="1"/>
</dbReference>
<keyword evidence="3" id="KW-0342">GTP-binding</keyword>
<dbReference type="SMART" id="SM00175">
    <property type="entry name" value="RAB"/>
    <property type="match status" value="1"/>
</dbReference>
<dbReference type="GO" id="GO:0016020">
    <property type="term" value="C:membrane"/>
    <property type="evidence" value="ECO:0007669"/>
    <property type="project" value="InterPro"/>
</dbReference>
<dbReference type="EMBL" id="KB207030">
    <property type="protein sequence ID" value="ELP85771.1"/>
    <property type="molecule type" value="Genomic_DNA"/>
</dbReference>
<dbReference type="InterPro" id="IPR027417">
    <property type="entry name" value="P-loop_NTPase"/>
</dbReference>
<evidence type="ECO:0000313" key="4">
    <source>
        <dbReference type="EMBL" id="ELP85771.1"/>
    </source>
</evidence>
<dbReference type="FunFam" id="3.40.50.300:FF:001423">
    <property type="entry name" value="Ras family GTPase"/>
    <property type="match status" value="1"/>
</dbReference>
<gene>
    <name evidence="4" type="ORF">EIN_281320</name>
</gene>
<dbReference type="GO" id="GO:0005525">
    <property type="term" value="F:GTP binding"/>
    <property type="evidence" value="ECO:0007669"/>
    <property type="project" value="UniProtKB-KW"/>
</dbReference>
<dbReference type="Gene3D" id="3.40.50.300">
    <property type="entry name" value="P-loop containing nucleotide triphosphate hydrolases"/>
    <property type="match status" value="1"/>
</dbReference>
<dbReference type="GeneID" id="14884776"/>
<dbReference type="PROSITE" id="PS51420">
    <property type="entry name" value="RHO"/>
    <property type="match status" value="1"/>
</dbReference>
<dbReference type="KEGG" id="eiv:EIN_281320"/>
<evidence type="ECO:0000256" key="2">
    <source>
        <dbReference type="ARBA" id="ARBA00022741"/>
    </source>
</evidence>
<keyword evidence="2" id="KW-0547">Nucleotide-binding</keyword>
<accession>A0A0A1TZX9</accession>
<reference evidence="4 5" key="1">
    <citation type="submission" date="2012-10" db="EMBL/GenBank/DDBJ databases">
        <authorList>
            <person name="Zafar N."/>
            <person name="Inman J."/>
            <person name="Hall N."/>
            <person name="Lorenzi H."/>
            <person name="Caler E."/>
        </authorList>
    </citation>
    <scope>NUCLEOTIDE SEQUENCE [LARGE SCALE GENOMIC DNA]</scope>
    <source>
        <strain evidence="4 5">IP1</strain>
    </source>
</reference>
<dbReference type="RefSeq" id="XP_004185117.1">
    <property type="nucleotide sequence ID" value="XM_004185069.1"/>
</dbReference>
<dbReference type="OrthoDB" id="5976022at2759"/>
<dbReference type="SMART" id="SM00174">
    <property type="entry name" value="RHO"/>
    <property type="match status" value="1"/>
</dbReference>
<proteinExistence type="inferred from homology"/>
<dbReference type="SUPFAM" id="SSF52540">
    <property type="entry name" value="P-loop containing nucleoside triphosphate hydrolases"/>
    <property type="match status" value="1"/>
</dbReference>
<organism evidence="4 5">
    <name type="scientific">Entamoeba invadens IP1</name>
    <dbReference type="NCBI Taxonomy" id="370355"/>
    <lineage>
        <taxon>Eukaryota</taxon>
        <taxon>Amoebozoa</taxon>
        <taxon>Evosea</taxon>
        <taxon>Archamoebae</taxon>
        <taxon>Mastigamoebida</taxon>
        <taxon>Entamoebidae</taxon>
        <taxon>Entamoeba</taxon>
    </lineage>
</organism>
<name>A0A0A1TZX9_ENTIV</name>
<dbReference type="PROSITE" id="PS51419">
    <property type="entry name" value="RAB"/>
    <property type="match status" value="1"/>
</dbReference>
<evidence type="ECO:0000256" key="3">
    <source>
        <dbReference type="ARBA" id="ARBA00023134"/>
    </source>
</evidence>